<dbReference type="EC" id="2.7.7.2" evidence="8"/>
<dbReference type="GO" id="GO:0008531">
    <property type="term" value="F:riboflavin kinase activity"/>
    <property type="evidence" value="ECO:0007669"/>
    <property type="project" value="UniProtKB-UniRule"/>
</dbReference>
<evidence type="ECO:0000256" key="8">
    <source>
        <dbReference type="PIRNR" id="PIRNR004491"/>
    </source>
</evidence>
<dbReference type="SUPFAM" id="SSF52374">
    <property type="entry name" value="Nucleotidylyl transferase"/>
    <property type="match status" value="1"/>
</dbReference>
<comment type="catalytic activity">
    <reaction evidence="7 8">
        <text>riboflavin + ATP = FMN + ADP + H(+)</text>
        <dbReference type="Rhea" id="RHEA:14357"/>
        <dbReference type="ChEBI" id="CHEBI:15378"/>
        <dbReference type="ChEBI" id="CHEBI:30616"/>
        <dbReference type="ChEBI" id="CHEBI:57986"/>
        <dbReference type="ChEBI" id="CHEBI:58210"/>
        <dbReference type="ChEBI" id="CHEBI:456216"/>
        <dbReference type="EC" id="2.7.1.26"/>
    </reaction>
</comment>
<dbReference type="GO" id="GO:0009398">
    <property type="term" value="P:FMN biosynthetic process"/>
    <property type="evidence" value="ECO:0007669"/>
    <property type="project" value="UniProtKB-UniRule"/>
</dbReference>
<dbReference type="Proteomes" id="UP000029922">
    <property type="component" value="Unassembled WGS sequence"/>
</dbReference>
<comment type="function">
    <text evidence="1">Catalyzes the phosphorylation of riboflavin to FMN followed by the adenylation of FMN to FAD.</text>
</comment>
<gene>
    <name evidence="10" type="primary">ribF</name>
    <name evidence="11" type="ORF">LS73_004440</name>
    <name evidence="10" type="ORF">NCTC12714_01216</name>
</gene>
<comment type="pathway">
    <text evidence="8">Cofactor biosynthesis; FAD biosynthesis; FAD from FMN: step 1/1.</text>
</comment>
<dbReference type="InterPro" id="IPR023465">
    <property type="entry name" value="Riboflavin_kinase_dom_sf"/>
</dbReference>
<dbReference type="UniPathway" id="UPA00277">
    <property type="reaction ID" value="UER00407"/>
</dbReference>
<dbReference type="Proteomes" id="UP000255139">
    <property type="component" value="Unassembled WGS sequence"/>
</dbReference>
<reference evidence="10 13" key="2">
    <citation type="submission" date="2018-06" db="EMBL/GenBank/DDBJ databases">
        <authorList>
            <consortium name="Pathogen Informatics"/>
            <person name="Doyle S."/>
        </authorList>
    </citation>
    <scope>NUCLEOTIDE SEQUENCE [LARGE SCALE GENOMIC DNA]</scope>
    <source>
        <strain evidence="10 13">NCTC12714</strain>
    </source>
</reference>
<evidence type="ECO:0000313" key="11">
    <source>
        <dbReference type="EMBL" id="TLE00436.1"/>
    </source>
</evidence>
<evidence type="ECO:0000256" key="3">
    <source>
        <dbReference type="ARBA" id="ARBA00022643"/>
    </source>
</evidence>
<dbReference type="GO" id="GO:0003919">
    <property type="term" value="F:FMN adenylyltransferase activity"/>
    <property type="evidence" value="ECO:0007669"/>
    <property type="project" value="UniProtKB-UniRule"/>
</dbReference>
<evidence type="ECO:0000259" key="9">
    <source>
        <dbReference type="SMART" id="SM00904"/>
    </source>
</evidence>
<dbReference type="SMART" id="SM00904">
    <property type="entry name" value="Flavokinase"/>
    <property type="match status" value="1"/>
</dbReference>
<dbReference type="STRING" id="216.LS73_06930"/>
<dbReference type="InterPro" id="IPR014729">
    <property type="entry name" value="Rossmann-like_a/b/a_fold"/>
</dbReference>
<evidence type="ECO:0000313" key="13">
    <source>
        <dbReference type="Proteomes" id="UP000255139"/>
    </source>
</evidence>
<keyword evidence="8 10" id="KW-0548">Nucleotidyltransferase</keyword>
<dbReference type="Gene3D" id="3.40.50.620">
    <property type="entry name" value="HUPs"/>
    <property type="match status" value="1"/>
</dbReference>
<dbReference type="EC" id="2.7.1.26" evidence="8"/>
<dbReference type="UniPathway" id="UPA00276">
    <property type="reaction ID" value="UER00406"/>
</dbReference>
<feature type="domain" description="Riboflavin kinase" evidence="9">
    <location>
        <begin position="163"/>
        <end position="287"/>
    </location>
</feature>
<dbReference type="RefSeq" id="WP_034558503.1">
    <property type="nucleotide sequence ID" value="NZ_FZML01000020.1"/>
</dbReference>
<comment type="pathway">
    <text evidence="8">Cofactor biosynthesis; FMN biosynthesis; FMN from riboflavin (ATP route): step 1/1.</text>
</comment>
<dbReference type="Pfam" id="PF01687">
    <property type="entry name" value="Flavokinase"/>
    <property type="match status" value="1"/>
</dbReference>
<sequence length="296" mass="33633">MKSFLYFVNSKLPYDSIAIGKFDAMHDAHIKLLELIGDNGLALSIAQIKPPFITPPQEREKYTNIPCYRLRFDVIKSYSPLEFLKLILFVLPNLKRIVVGYDFCFGKNRASSASDIKPLLVNIGKPQIEVIILESQKCNNMPIHTSIIKELIKYGDIASANSMLCRFYSIKGLVITGQGIGAKQLYPTINIATTLYLLPKYGVYAGLCHIHGRTYKSAIFIGNRLSTDRKFCIECHIIEDISIKVLKGEQISISLIDRIRNNQKFEKLEDLKVQISKDIAQIQVLLEDAENQKYRD</sequence>
<reference evidence="11 12" key="1">
    <citation type="journal article" date="2014" name="Genome Announc.">
        <title>Draft genome sequences of eight enterohepatic helicobacter species isolated from both laboratory and wild rodents.</title>
        <authorList>
            <person name="Sheh A."/>
            <person name="Shen Z."/>
            <person name="Fox J.G."/>
        </authorList>
    </citation>
    <scope>NUCLEOTIDE SEQUENCE [LARGE SCALE GENOMIC DNA]</scope>
    <source>
        <strain evidence="11 12">ST1</strain>
    </source>
</reference>
<dbReference type="EMBL" id="UGJE01000002">
    <property type="protein sequence ID" value="STQ86409.1"/>
    <property type="molecule type" value="Genomic_DNA"/>
</dbReference>
<evidence type="ECO:0000256" key="6">
    <source>
        <dbReference type="ARBA" id="ARBA00022840"/>
    </source>
</evidence>
<dbReference type="SUPFAM" id="SSF82114">
    <property type="entry name" value="Riboflavin kinase-like"/>
    <property type="match status" value="1"/>
</dbReference>
<dbReference type="PIRSF" id="PIRSF004491">
    <property type="entry name" value="FAD_Synth"/>
    <property type="match status" value="1"/>
</dbReference>
<keyword evidence="4 8" id="KW-0808">Transferase</keyword>
<comment type="similarity">
    <text evidence="8">Belongs to the ribF family.</text>
</comment>
<evidence type="ECO:0000256" key="2">
    <source>
        <dbReference type="ARBA" id="ARBA00022630"/>
    </source>
</evidence>
<dbReference type="InterPro" id="IPR023468">
    <property type="entry name" value="Riboflavin_kinase"/>
</dbReference>
<protein>
    <recommendedName>
        <fullName evidence="8">Riboflavin biosynthesis protein</fullName>
    </recommendedName>
    <domain>
        <recommendedName>
            <fullName evidence="8">Riboflavin kinase</fullName>
            <ecNumber evidence="8">2.7.1.26</ecNumber>
        </recommendedName>
        <alternativeName>
            <fullName evidence="8">Flavokinase</fullName>
        </alternativeName>
    </domain>
    <domain>
        <recommendedName>
            <fullName evidence="8">FMN adenylyltransferase</fullName>
            <ecNumber evidence="8">2.7.7.2</ecNumber>
        </recommendedName>
        <alternativeName>
            <fullName evidence="8">FAD pyrophosphorylase</fullName>
        </alternativeName>
        <alternativeName>
            <fullName evidence="8">FAD synthase</fullName>
        </alternativeName>
    </domain>
</protein>
<keyword evidence="2 8" id="KW-0285">Flavoprotein</keyword>
<comment type="catalytic activity">
    <reaction evidence="8">
        <text>FMN + ATP + H(+) = FAD + diphosphate</text>
        <dbReference type="Rhea" id="RHEA:17237"/>
        <dbReference type="ChEBI" id="CHEBI:15378"/>
        <dbReference type="ChEBI" id="CHEBI:30616"/>
        <dbReference type="ChEBI" id="CHEBI:33019"/>
        <dbReference type="ChEBI" id="CHEBI:57692"/>
        <dbReference type="ChEBI" id="CHEBI:58210"/>
        <dbReference type="EC" id="2.7.7.2"/>
    </reaction>
</comment>
<dbReference type="EMBL" id="JRPD02000007">
    <property type="protein sequence ID" value="TLE00436.1"/>
    <property type="molecule type" value="Genomic_DNA"/>
</dbReference>
<evidence type="ECO:0000313" key="10">
    <source>
        <dbReference type="EMBL" id="STQ86409.1"/>
    </source>
</evidence>
<accession>A0A099TWK0</accession>
<keyword evidence="8" id="KW-0274">FAD</keyword>
<dbReference type="NCBIfam" id="NF004162">
    <property type="entry name" value="PRK05627.1-5"/>
    <property type="match status" value="1"/>
</dbReference>
<evidence type="ECO:0000256" key="5">
    <source>
        <dbReference type="ARBA" id="ARBA00022741"/>
    </source>
</evidence>
<evidence type="ECO:0000313" key="12">
    <source>
        <dbReference type="Proteomes" id="UP000029922"/>
    </source>
</evidence>
<keyword evidence="5 8" id="KW-0547">Nucleotide-binding</keyword>
<dbReference type="AlphaFoldDB" id="A0A099TWK0"/>
<dbReference type="PANTHER" id="PTHR22749:SF6">
    <property type="entry name" value="RIBOFLAVIN KINASE"/>
    <property type="match status" value="1"/>
</dbReference>
<dbReference type="OrthoDB" id="9803667at2"/>
<evidence type="ECO:0000256" key="1">
    <source>
        <dbReference type="ARBA" id="ARBA00002121"/>
    </source>
</evidence>
<keyword evidence="3 8" id="KW-0288">FMN</keyword>
<dbReference type="PANTHER" id="PTHR22749">
    <property type="entry name" value="RIBOFLAVIN KINASE/FMN ADENYLYLTRANSFERASE"/>
    <property type="match status" value="1"/>
</dbReference>
<keyword evidence="8 10" id="KW-0418">Kinase</keyword>
<proteinExistence type="inferred from homology"/>
<evidence type="ECO:0000256" key="7">
    <source>
        <dbReference type="ARBA" id="ARBA00047880"/>
    </source>
</evidence>
<organism evidence="10 13">
    <name type="scientific">Helicobacter muridarum</name>
    <dbReference type="NCBI Taxonomy" id="216"/>
    <lineage>
        <taxon>Bacteria</taxon>
        <taxon>Pseudomonadati</taxon>
        <taxon>Campylobacterota</taxon>
        <taxon>Epsilonproteobacteria</taxon>
        <taxon>Campylobacterales</taxon>
        <taxon>Helicobacteraceae</taxon>
        <taxon>Helicobacter</taxon>
    </lineage>
</organism>
<dbReference type="InterPro" id="IPR015865">
    <property type="entry name" value="Riboflavin_kinase_bac/euk"/>
</dbReference>
<dbReference type="Gene3D" id="2.40.30.30">
    <property type="entry name" value="Riboflavin kinase-like"/>
    <property type="match status" value="1"/>
</dbReference>
<name>A0A099TWK0_9HELI</name>
<keyword evidence="13" id="KW-1185">Reference proteome</keyword>
<keyword evidence="6 8" id="KW-0067">ATP-binding</keyword>
<dbReference type="GO" id="GO:0006747">
    <property type="term" value="P:FAD biosynthetic process"/>
    <property type="evidence" value="ECO:0007669"/>
    <property type="project" value="UniProtKB-UniRule"/>
</dbReference>
<evidence type="ECO:0000256" key="4">
    <source>
        <dbReference type="ARBA" id="ARBA00022679"/>
    </source>
</evidence>
<dbReference type="GO" id="GO:0005524">
    <property type="term" value="F:ATP binding"/>
    <property type="evidence" value="ECO:0007669"/>
    <property type="project" value="UniProtKB-UniRule"/>
</dbReference>
<dbReference type="InterPro" id="IPR002606">
    <property type="entry name" value="Riboflavin_kinase_bac"/>
</dbReference>
<dbReference type="GO" id="GO:0009231">
    <property type="term" value="P:riboflavin biosynthetic process"/>
    <property type="evidence" value="ECO:0007669"/>
    <property type="project" value="InterPro"/>
</dbReference>